<keyword evidence="1" id="KW-1133">Transmembrane helix</keyword>
<feature type="transmembrane region" description="Helical" evidence="1">
    <location>
        <begin position="191"/>
        <end position="208"/>
    </location>
</feature>
<accession>A0A5N5T6W8</accession>
<name>A0A5N5T6W8_9CRUS</name>
<reference evidence="2 3" key="1">
    <citation type="journal article" date="2019" name="PLoS Biol.">
        <title>Sex chromosomes control vertical transmission of feminizing Wolbachia symbionts in an isopod.</title>
        <authorList>
            <person name="Becking T."/>
            <person name="Chebbi M.A."/>
            <person name="Giraud I."/>
            <person name="Moumen B."/>
            <person name="Laverre T."/>
            <person name="Caubet Y."/>
            <person name="Peccoud J."/>
            <person name="Gilbert C."/>
            <person name="Cordaux R."/>
        </authorList>
    </citation>
    <scope>NUCLEOTIDE SEQUENCE [LARGE SCALE GENOMIC DNA]</scope>
    <source>
        <strain evidence="2">ANa2</strain>
        <tissue evidence="2">Whole body excluding digestive tract and cuticle</tissue>
    </source>
</reference>
<protein>
    <submittedName>
        <fullName evidence="2">Uncharacterized protein</fullName>
    </submittedName>
</protein>
<evidence type="ECO:0000313" key="2">
    <source>
        <dbReference type="EMBL" id="KAB7502346.1"/>
    </source>
</evidence>
<dbReference type="AlphaFoldDB" id="A0A5N5T6W8"/>
<keyword evidence="3" id="KW-1185">Reference proteome</keyword>
<proteinExistence type="predicted"/>
<comment type="caution">
    <text evidence="2">The sequence shown here is derived from an EMBL/GenBank/DDBJ whole genome shotgun (WGS) entry which is preliminary data.</text>
</comment>
<evidence type="ECO:0000256" key="1">
    <source>
        <dbReference type="SAM" id="Phobius"/>
    </source>
</evidence>
<feature type="non-terminal residue" evidence="2">
    <location>
        <position position="224"/>
    </location>
</feature>
<gene>
    <name evidence="2" type="ORF">Anas_11807</name>
</gene>
<dbReference type="Proteomes" id="UP000326759">
    <property type="component" value="Unassembled WGS sequence"/>
</dbReference>
<evidence type="ECO:0000313" key="3">
    <source>
        <dbReference type="Proteomes" id="UP000326759"/>
    </source>
</evidence>
<sequence>MCKSHYFLTMFKIFKKNFDDFHKEDKTNLPDKEYNSTAKEKERGQTVNSELSVVSANRLYLYCLRYCSFSKKICFWFRVTEYFLRMDELGRRVKNKIFDFIKYLFLAVEYHILHFIFIVVFSVYILSSCVVLTSWISLARGFYELKSCIQINFSLCFRKTKEQVQIILVQIALFYEFAASTFSKFSCGCGFQMIKAFMFLYIHIFIYLNTKVFQYKRLDAKELC</sequence>
<keyword evidence="1" id="KW-0472">Membrane</keyword>
<organism evidence="2 3">
    <name type="scientific">Armadillidium nasatum</name>
    <dbReference type="NCBI Taxonomy" id="96803"/>
    <lineage>
        <taxon>Eukaryota</taxon>
        <taxon>Metazoa</taxon>
        <taxon>Ecdysozoa</taxon>
        <taxon>Arthropoda</taxon>
        <taxon>Crustacea</taxon>
        <taxon>Multicrustacea</taxon>
        <taxon>Malacostraca</taxon>
        <taxon>Eumalacostraca</taxon>
        <taxon>Peracarida</taxon>
        <taxon>Isopoda</taxon>
        <taxon>Oniscidea</taxon>
        <taxon>Crinocheta</taxon>
        <taxon>Armadillidiidae</taxon>
        <taxon>Armadillidium</taxon>
    </lineage>
</organism>
<keyword evidence="1" id="KW-0812">Transmembrane</keyword>
<dbReference type="EMBL" id="SEYY01007798">
    <property type="protein sequence ID" value="KAB7502346.1"/>
    <property type="molecule type" value="Genomic_DNA"/>
</dbReference>